<evidence type="ECO:0000313" key="2">
    <source>
        <dbReference type="EMBL" id="KAB5587913.1"/>
    </source>
</evidence>
<name>A0A5N5Q8T1_9AGAM</name>
<comment type="caution">
    <text evidence="2">The sequence shown here is derived from an EMBL/GenBank/DDBJ whole genome shotgun (WGS) entry which is preliminary data.</text>
</comment>
<dbReference type="AlphaFoldDB" id="A0A5N5Q8T1"/>
<keyword evidence="3" id="KW-1185">Reference proteome</keyword>
<proteinExistence type="predicted"/>
<organism evidence="2 3">
    <name type="scientific">Ceratobasidium theobromae</name>
    <dbReference type="NCBI Taxonomy" id="1582974"/>
    <lineage>
        <taxon>Eukaryota</taxon>
        <taxon>Fungi</taxon>
        <taxon>Dikarya</taxon>
        <taxon>Basidiomycota</taxon>
        <taxon>Agaricomycotina</taxon>
        <taxon>Agaricomycetes</taxon>
        <taxon>Cantharellales</taxon>
        <taxon>Ceratobasidiaceae</taxon>
        <taxon>Ceratobasidium</taxon>
    </lineage>
</organism>
<dbReference type="OrthoDB" id="2575973at2759"/>
<evidence type="ECO:0000313" key="3">
    <source>
        <dbReference type="Proteomes" id="UP000383932"/>
    </source>
</evidence>
<evidence type="ECO:0000256" key="1">
    <source>
        <dbReference type="SAM" id="SignalP"/>
    </source>
</evidence>
<feature type="signal peptide" evidence="1">
    <location>
        <begin position="1"/>
        <end position="23"/>
    </location>
</feature>
<feature type="chain" id="PRO_5024413831" evidence="1">
    <location>
        <begin position="24"/>
        <end position="192"/>
    </location>
</feature>
<accession>A0A5N5Q8T1</accession>
<gene>
    <name evidence="2" type="ORF">CTheo_8644</name>
</gene>
<keyword evidence="1" id="KW-0732">Signal</keyword>
<dbReference type="EMBL" id="SSOP01000684">
    <property type="protein sequence ID" value="KAB5587913.1"/>
    <property type="molecule type" value="Genomic_DNA"/>
</dbReference>
<protein>
    <submittedName>
        <fullName evidence="2">Sc15 protein</fullName>
    </submittedName>
</protein>
<dbReference type="Proteomes" id="UP000383932">
    <property type="component" value="Unassembled WGS sequence"/>
</dbReference>
<sequence length="192" mass="20371">MRRLTITVLLSYAILCVLQLVVATPVLSTQDLIVKRDVDNADVLAVFTKLNTTLAGILPKIDELVETQTATQSNVEPLIAQIVNALDTTSSELSQLEPVAARKRQSDDEVAQLVAGIITSLTTTLNGLLAFTSTIPLLGGLLSGVDTSLNQVLRGLSILLQGVLRLVANLLTNVAQLLHNLALGLSLGTLEL</sequence>
<reference evidence="2 3" key="1">
    <citation type="journal article" date="2019" name="Fungal Biol. Biotechnol.">
        <title>Draft genome sequence of fastidious pathogen Ceratobasidium theobromae, which causes vascular-streak dieback in Theobroma cacao.</title>
        <authorList>
            <person name="Ali S.S."/>
            <person name="Asman A."/>
            <person name="Shao J."/>
            <person name="Firmansyah A.P."/>
            <person name="Susilo A.W."/>
            <person name="Rosmana A."/>
            <person name="McMahon P."/>
            <person name="Junaid M."/>
            <person name="Guest D."/>
            <person name="Kheng T.Y."/>
            <person name="Meinhardt L.W."/>
            <person name="Bailey B.A."/>
        </authorList>
    </citation>
    <scope>NUCLEOTIDE SEQUENCE [LARGE SCALE GENOMIC DNA]</scope>
    <source>
        <strain evidence="2 3">CT2</strain>
    </source>
</reference>